<evidence type="ECO:0000313" key="4">
    <source>
        <dbReference type="Proteomes" id="UP000002754"/>
    </source>
</evidence>
<keyword evidence="1" id="KW-1133">Transmembrane helix</keyword>
<reference evidence="2 4" key="1">
    <citation type="journal article" date="2014" name="Genome Announc.">
        <title>Draft Genome Sequence of Bacillus alcalophilus AV1934, a Classic Alkaliphile Isolated from Human Feces in 1934.</title>
        <authorList>
            <person name="Attie O."/>
            <person name="Jayaprakash A."/>
            <person name="Shah H."/>
            <person name="Paulsen I.T."/>
            <person name="Morino M."/>
            <person name="Takahashi Y."/>
            <person name="Narumi I."/>
            <person name="Sachidanandam R."/>
            <person name="Satoh K."/>
            <person name="Ito M."/>
            <person name="Krulwich T.A."/>
        </authorList>
    </citation>
    <scope>NUCLEOTIDE SEQUENCE [LARGE SCALE GENOMIC DNA]</scope>
    <source>
        <strain evidence="2 4">AV1934</strain>
    </source>
</reference>
<feature type="transmembrane region" description="Helical" evidence="1">
    <location>
        <begin position="44"/>
        <end position="67"/>
    </location>
</feature>
<evidence type="ECO:0000313" key="3">
    <source>
        <dbReference type="EMBL" id="THG90357.1"/>
    </source>
</evidence>
<gene>
    <name evidence="3" type="ORF">AJ85_11225</name>
    <name evidence="2" type="ORF">BALCAV_0206935</name>
</gene>
<dbReference type="eggNOG" id="ENOG5030DIN">
    <property type="taxonomic scope" value="Bacteria"/>
</dbReference>
<sequence length="77" mass="8900">MNEKELQELEGKIDDYNRFRFILLSLSTILFLGIIVPVEGKAPWVSPLLIVGVFIMLTFACLCHYFTKKAESELYDK</sequence>
<organism evidence="2 4">
    <name type="scientific">Alkalihalobacillus alcalophilus ATCC 27647 = CGMCC 1.3604</name>
    <dbReference type="NCBI Taxonomy" id="1218173"/>
    <lineage>
        <taxon>Bacteria</taxon>
        <taxon>Bacillati</taxon>
        <taxon>Bacillota</taxon>
        <taxon>Bacilli</taxon>
        <taxon>Bacillales</taxon>
        <taxon>Bacillaceae</taxon>
        <taxon>Alkalihalobacillus</taxon>
    </lineage>
</organism>
<comment type="caution">
    <text evidence="2">The sequence shown here is derived from an EMBL/GenBank/DDBJ whole genome shotgun (WGS) entry which is preliminary data.</text>
</comment>
<proteinExistence type="predicted"/>
<dbReference type="STRING" id="1218173.BALCAV_0206935"/>
<keyword evidence="1" id="KW-0812">Transmembrane</keyword>
<protein>
    <submittedName>
        <fullName evidence="3">Membrane protein</fullName>
    </submittedName>
</protein>
<dbReference type="InterPro" id="IPR025418">
    <property type="entry name" value="YrhC-like"/>
</dbReference>
<evidence type="ECO:0000313" key="5">
    <source>
        <dbReference type="Proteomes" id="UP000297014"/>
    </source>
</evidence>
<dbReference type="Proteomes" id="UP000297014">
    <property type="component" value="Unassembled WGS sequence"/>
</dbReference>
<reference evidence="3 5" key="2">
    <citation type="submission" date="2014-01" db="EMBL/GenBank/DDBJ databases">
        <title>Draft genome sequencing of Bacillus alcalophilus CGMCC 1.3604.</title>
        <authorList>
            <person name="Yang J."/>
            <person name="Diao L."/>
            <person name="Yang S."/>
        </authorList>
    </citation>
    <scope>NUCLEOTIDE SEQUENCE [LARGE SCALE GENOMIC DNA]</scope>
    <source>
        <strain evidence="3 5">CGMCC 1.3604</strain>
    </source>
</reference>
<dbReference type="AlphaFoldDB" id="A0A094YWV1"/>
<dbReference type="EMBL" id="ALPT02000017">
    <property type="protein sequence ID" value="KGA98007.1"/>
    <property type="molecule type" value="Genomic_DNA"/>
</dbReference>
<dbReference type="Proteomes" id="UP000002754">
    <property type="component" value="Unassembled WGS sequence"/>
</dbReference>
<dbReference type="EMBL" id="JALP01000158">
    <property type="protein sequence ID" value="THG90357.1"/>
    <property type="molecule type" value="Genomic_DNA"/>
</dbReference>
<evidence type="ECO:0000256" key="1">
    <source>
        <dbReference type="SAM" id="Phobius"/>
    </source>
</evidence>
<feature type="transmembrane region" description="Helical" evidence="1">
    <location>
        <begin position="21"/>
        <end position="38"/>
    </location>
</feature>
<keyword evidence="4" id="KW-1185">Reference proteome</keyword>
<dbReference type="Pfam" id="PF14143">
    <property type="entry name" value="YrhC"/>
    <property type="match status" value="1"/>
</dbReference>
<dbReference type="OrthoDB" id="2943632at2"/>
<dbReference type="RefSeq" id="WP_003324010.1">
    <property type="nucleotide sequence ID" value="NZ_ALPT02000017.1"/>
</dbReference>
<name>A0A094YWV1_ALKAL</name>
<accession>A0A094YWV1</accession>
<keyword evidence="1" id="KW-0472">Membrane</keyword>
<evidence type="ECO:0000313" key="2">
    <source>
        <dbReference type="EMBL" id="KGA98007.1"/>
    </source>
</evidence>